<dbReference type="Pfam" id="PF13472">
    <property type="entry name" value="Lipase_GDSL_2"/>
    <property type="match status" value="1"/>
</dbReference>
<feature type="region of interest" description="Disordered" evidence="1">
    <location>
        <begin position="42"/>
        <end position="73"/>
    </location>
</feature>
<keyword evidence="2" id="KW-1133">Transmembrane helix</keyword>
<feature type="compositionally biased region" description="Low complexity" evidence="1">
    <location>
        <begin position="42"/>
        <end position="60"/>
    </location>
</feature>
<dbReference type="AlphaFoldDB" id="A0A1B2DVN8"/>
<protein>
    <submittedName>
        <fullName evidence="4">Lysophospholipase</fullName>
    </submittedName>
</protein>
<keyword evidence="2" id="KW-0812">Transmembrane</keyword>
<gene>
    <name evidence="4" type="ORF">BBD41_03680</name>
</gene>
<organism evidence="4">
    <name type="scientific">Paenibacillus ihbetae</name>
    <dbReference type="NCBI Taxonomy" id="1870820"/>
    <lineage>
        <taxon>Bacteria</taxon>
        <taxon>Bacillati</taxon>
        <taxon>Bacillota</taxon>
        <taxon>Bacilli</taxon>
        <taxon>Bacillales</taxon>
        <taxon>Paenibacillaceae</taxon>
        <taxon>Paenibacillus</taxon>
    </lineage>
</organism>
<name>A0A1B2DVN8_9BACL</name>
<dbReference type="InterPro" id="IPR013830">
    <property type="entry name" value="SGNH_hydro"/>
</dbReference>
<evidence type="ECO:0000259" key="3">
    <source>
        <dbReference type="Pfam" id="PF13472"/>
    </source>
</evidence>
<dbReference type="KEGG" id="pib:BBD41_03680"/>
<dbReference type="Gene3D" id="3.40.50.1110">
    <property type="entry name" value="SGNH hydrolase"/>
    <property type="match status" value="1"/>
</dbReference>
<dbReference type="InterPro" id="IPR051532">
    <property type="entry name" value="Ester_Hydrolysis_Enzymes"/>
</dbReference>
<dbReference type="InterPro" id="IPR036514">
    <property type="entry name" value="SGNH_hydro_sf"/>
</dbReference>
<reference evidence="4" key="1">
    <citation type="submission" date="2016-08" db="EMBL/GenBank/DDBJ databases">
        <title>Complete Genome Seqeunce of Paenibacillus sp. nov. IHBB 9852 from high altitute lake of Indian trans-Himalayas.</title>
        <authorList>
            <person name="Kiran S."/>
            <person name="Swarnkar M.K."/>
            <person name="Rana A."/>
            <person name="Tewari R."/>
            <person name="Gulati A."/>
        </authorList>
    </citation>
    <scope>NUCLEOTIDE SEQUENCE [LARGE SCALE GENOMIC DNA]</scope>
    <source>
        <strain evidence="4">IHBB 9852</strain>
    </source>
</reference>
<keyword evidence="2" id="KW-0472">Membrane</keyword>
<sequence length="298" mass="31928">MRTSSWIWRITACASALATIVLVIGFIYAWNDINYPQGEPLAAGSDAGSASPSAPGAVPGEEVGADREDQTGQGEDAAIAQPLPDHLNVTAIGDSLAKGTGDNTGSGFVRRSIEQLSGDGRSAKLLANLAINGMTTEALLPKLDDKGIRYALQRANVIMLSIGGNDLFQNSGLLSEETDPDALEVDPVKLMASLPEASERLQSILQKLRAINPDARIIYVGLYHPFADLKELQIPGNIVVSTWNHSVMEIVNQDPNMTLVPTFDLFQHKLDAYLSSDHFHPNGAGYQAIADRIVQGLK</sequence>
<dbReference type="PANTHER" id="PTHR30383">
    <property type="entry name" value="THIOESTERASE 1/PROTEASE 1/LYSOPHOSPHOLIPASE L1"/>
    <property type="match status" value="1"/>
</dbReference>
<evidence type="ECO:0000313" key="4">
    <source>
        <dbReference type="EMBL" id="ANY71755.1"/>
    </source>
</evidence>
<dbReference type="EMBL" id="CP016809">
    <property type="protein sequence ID" value="ANY71755.1"/>
    <property type="molecule type" value="Genomic_DNA"/>
</dbReference>
<feature type="transmembrane region" description="Helical" evidence="2">
    <location>
        <begin position="7"/>
        <end position="30"/>
    </location>
</feature>
<evidence type="ECO:0000256" key="1">
    <source>
        <dbReference type="SAM" id="MobiDB-lite"/>
    </source>
</evidence>
<proteinExistence type="predicted"/>
<evidence type="ECO:0000256" key="2">
    <source>
        <dbReference type="SAM" id="Phobius"/>
    </source>
</evidence>
<feature type="domain" description="SGNH hydrolase-type esterase" evidence="3">
    <location>
        <begin position="91"/>
        <end position="288"/>
    </location>
</feature>
<dbReference type="RefSeq" id="WP_099476763.1">
    <property type="nucleotide sequence ID" value="NZ_CP016809.1"/>
</dbReference>
<dbReference type="GO" id="GO:0004622">
    <property type="term" value="F:phosphatidylcholine lysophospholipase activity"/>
    <property type="evidence" value="ECO:0007669"/>
    <property type="project" value="TreeGrafter"/>
</dbReference>
<dbReference type="SUPFAM" id="SSF52266">
    <property type="entry name" value="SGNH hydrolase"/>
    <property type="match status" value="1"/>
</dbReference>
<accession>A0A1B2DVN8</accession>
<dbReference type="PANTHER" id="PTHR30383:SF27">
    <property type="entry name" value="SPORE GERMINATION LIPASE LIPC"/>
    <property type="match status" value="1"/>
</dbReference>